<feature type="non-terminal residue" evidence="7">
    <location>
        <position position="1"/>
    </location>
</feature>
<keyword evidence="2" id="KW-0805">Transcription regulation</keyword>
<dbReference type="SUPFAM" id="SSF46689">
    <property type="entry name" value="Homeodomain-like"/>
    <property type="match status" value="1"/>
</dbReference>
<evidence type="ECO:0008006" key="8">
    <source>
        <dbReference type="Google" id="ProtNLM"/>
    </source>
</evidence>
<dbReference type="InterPro" id="IPR009057">
    <property type="entry name" value="Homeodomain-like_sf"/>
</dbReference>
<dbReference type="PROSITE" id="PS00041">
    <property type="entry name" value="HTH_ARAC_FAMILY_1"/>
    <property type="match status" value="1"/>
</dbReference>
<reference evidence="7" key="1">
    <citation type="journal article" date="2014" name="Front. Microbiol.">
        <title>High frequency of phylogenetically diverse reductive dehalogenase-homologous genes in deep subseafloor sedimentary metagenomes.</title>
        <authorList>
            <person name="Kawai M."/>
            <person name="Futagami T."/>
            <person name="Toyoda A."/>
            <person name="Takaki Y."/>
            <person name="Nishi S."/>
            <person name="Hori S."/>
            <person name="Arai W."/>
            <person name="Tsubouchi T."/>
            <person name="Morono Y."/>
            <person name="Uchiyama I."/>
            <person name="Ito T."/>
            <person name="Fujiyama A."/>
            <person name="Inagaki F."/>
            <person name="Takami H."/>
        </authorList>
    </citation>
    <scope>NUCLEOTIDE SEQUENCE</scope>
    <source>
        <strain evidence="7">Expedition CK06-06</strain>
    </source>
</reference>
<evidence type="ECO:0000259" key="6">
    <source>
        <dbReference type="PROSITE" id="PS50110"/>
    </source>
</evidence>
<dbReference type="GO" id="GO:0043565">
    <property type="term" value="F:sequence-specific DNA binding"/>
    <property type="evidence" value="ECO:0007669"/>
    <property type="project" value="InterPro"/>
</dbReference>
<proteinExistence type="predicted"/>
<keyword evidence="3" id="KW-0238">DNA-binding</keyword>
<keyword evidence="4" id="KW-0804">Transcription</keyword>
<dbReference type="SMART" id="SM00448">
    <property type="entry name" value="REC"/>
    <property type="match status" value="1"/>
</dbReference>
<dbReference type="EMBL" id="BARU01037913">
    <property type="protein sequence ID" value="GAH78843.1"/>
    <property type="molecule type" value="Genomic_DNA"/>
</dbReference>
<evidence type="ECO:0000256" key="2">
    <source>
        <dbReference type="ARBA" id="ARBA00023015"/>
    </source>
</evidence>
<dbReference type="GO" id="GO:0003700">
    <property type="term" value="F:DNA-binding transcription factor activity"/>
    <property type="evidence" value="ECO:0007669"/>
    <property type="project" value="InterPro"/>
</dbReference>
<dbReference type="SMART" id="SM00342">
    <property type="entry name" value="HTH_ARAC"/>
    <property type="match status" value="1"/>
</dbReference>
<accession>X1K9V0</accession>
<dbReference type="PANTHER" id="PTHR43547">
    <property type="entry name" value="TWO-COMPONENT HISTIDINE KINASE"/>
    <property type="match status" value="1"/>
</dbReference>
<comment type="caution">
    <text evidence="7">The sequence shown here is derived from an EMBL/GenBank/DDBJ whole genome shotgun (WGS) entry which is preliminary data.</text>
</comment>
<dbReference type="SUPFAM" id="SSF52172">
    <property type="entry name" value="CheY-like"/>
    <property type="match status" value="1"/>
</dbReference>
<dbReference type="InterPro" id="IPR001789">
    <property type="entry name" value="Sig_transdc_resp-reg_receiver"/>
</dbReference>
<dbReference type="InterPro" id="IPR018062">
    <property type="entry name" value="HTH_AraC-typ_CS"/>
</dbReference>
<organism evidence="7">
    <name type="scientific">marine sediment metagenome</name>
    <dbReference type="NCBI Taxonomy" id="412755"/>
    <lineage>
        <taxon>unclassified sequences</taxon>
        <taxon>metagenomes</taxon>
        <taxon>ecological metagenomes</taxon>
    </lineage>
</organism>
<protein>
    <recommendedName>
        <fullName evidence="8">Response regulatory domain-containing protein</fullName>
    </recommendedName>
</protein>
<evidence type="ECO:0000256" key="1">
    <source>
        <dbReference type="ARBA" id="ARBA00022553"/>
    </source>
</evidence>
<evidence type="ECO:0000256" key="4">
    <source>
        <dbReference type="ARBA" id="ARBA00023163"/>
    </source>
</evidence>
<feature type="domain" description="HTH araC/xylS-type" evidence="5">
    <location>
        <begin position="153"/>
        <end position="247"/>
    </location>
</feature>
<evidence type="ECO:0000256" key="3">
    <source>
        <dbReference type="ARBA" id="ARBA00023125"/>
    </source>
</evidence>
<dbReference type="Gene3D" id="1.10.10.60">
    <property type="entry name" value="Homeodomain-like"/>
    <property type="match status" value="1"/>
</dbReference>
<dbReference type="InterPro" id="IPR020449">
    <property type="entry name" value="Tscrpt_reg_AraC-type_HTH"/>
</dbReference>
<dbReference type="Gene3D" id="3.40.50.2300">
    <property type="match status" value="1"/>
</dbReference>
<dbReference type="InterPro" id="IPR018060">
    <property type="entry name" value="HTH_AraC"/>
</dbReference>
<dbReference type="PANTHER" id="PTHR43547:SF2">
    <property type="entry name" value="HYBRID SIGNAL TRANSDUCTION HISTIDINE KINASE C"/>
    <property type="match status" value="1"/>
</dbReference>
<dbReference type="Pfam" id="PF00072">
    <property type="entry name" value="Response_reg"/>
    <property type="match status" value="1"/>
</dbReference>
<evidence type="ECO:0000259" key="5">
    <source>
        <dbReference type="PROSITE" id="PS01124"/>
    </source>
</evidence>
<dbReference type="GO" id="GO:0000155">
    <property type="term" value="F:phosphorelay sensor kinase activity"/>
    <property type="evidence" value="ECO:0007669"/>
    <property type="project" value="TreeGrafter"/>
</dbReference>
<dbReference type="InterPro" id="IPR011006">
    <property type="entry name" value="CheY-like_superfamily"/>
</dbReference>
<dbReference type="PROSITE" id="PS01124">
    <property type="entry name" value="HTH_ARAC_FAMILY_2"/>
    <property type="match status" value="1"/>
</dbReference>
<dbReference type="PRINTS" id="PR00032">
    <property type="entry name" value="HTHARAC"/>
</dbReference>
<dbReference type="PROSITE" id="PS50110">
    <property type="entry name" value="RESPONSE_REGULATORY"/>
    <property type="match status" value="1"/>
</dbReference>
<feature type="non-terminal residue" evidence="7">
    <location>
        <position position="247"/>
    </location>
</feature>
<dbReference type="Pfam" id="PF12833">
    <property type="entry name" value="HTH_18"/>
    <property type="match status" value="1"/>
</dbReference>
<name>X1K9V0_9ZZZZ</name>
<keyword evidence="1" id="KW-0597">Phosphoprotein</keyword>
<sequence length="247" mass="28631">EGEFPLVLTVEDHADIRIHIREHLEDSFRIMEAEDGVMGLDKAIENIPDLVITDLMMPNMDGVEMCKRLKTDERTSHIPVIMLTAKASVEDRVEGLETGADAYITKPFNIKELEVRVRKLIEQRKKLRERFSREITLEPKDIAITSADEKFLQRAMAIIEDHMADFEFEVRNFQDEIGMSRMQLFRKLKALTDQTPSEFIRTLRLKRAAKLIEQKFGNIAQITYEVGFNNLSYFAKCFKELYGVTPS</sequence>
<dbReference type="CDD" id="cd17574">
    <property type="entry name" value="REC_OmpR"/>
    <property type="match status" value="1"/>
</dbReference>
<dbReference type="AlphaFoldDB" id="X1K9V0"/>
<feature type="domain" description="Response regulatory" evidence="6">
    <location>
        <begin position="6"/>
        <end position="121"/>
    </location>
</feature>
<gene>
    <name evidence="7" type="ORF">S03H2_58995</name>
</gene>
<evidence type="ECO:0000313" key="7">
    <source>
        <dbReference type="EMBL" id="GAH78843.1"/>
    </source>
</evidence>